<gene>
    <name evidence="4" type="ORF">CLV56_0938</name>
</gene>
<dbReference type="AlphaFoldDB" id="A0A2M9BFK0"/>
<dbReference type="RefSeq" id="WP_100414456.1">
    <property type="nucleotide sequence ID" value="NZ_PGEZ01000001.1"/>
</dbReference>
<feature type="domain" description="N-acetyltransferase" evidence="3">
    <location>
        <begin position="211"/>
        <end position="348"/>
    </location>
</feature>
<dbReference type="PANTHER" id="PTHR13947:SF37">
    <property type="entry name" value="LD18367P"/>
    <property type="match status" value="1"/>
</dbReference>
<reference evidence="4 5" key="1">
    <citation type="submission" date="2017-11" db="EMBL/GenBank/DDBJ databases">
        <title>Genomic Encyclopedia of Archaeal and Bacterial Type Strains, Phase II (KMG-II): From Individual Species to Whole Genera.</title>
        <authorList>
            <person name="Goeker M."/>
        </authorList>
    </citation>
    <scope>NUCLEOTIDE SEQUENCE [LARGE SCALE GENOMIC DNA]</scope>
    <source>
        <strain evidence="4 5">DSM 27763</strain>
    </source>
</reference>
<organism evidence="4 5">
    <name type="scientific">Mumia flava</name>
    <dbReference type="NCBI Taxonomy" id="1348852"/>
    <lineage>
        <taxon>Bacteria</taxon>
        <taxon>Bacillati</taxon>
        <taxon>Actinomycetota</taxon>
        <taxon>Actinomycetes</taxon>
        <taxon>Propionibacteriales</taxon>
        <taxon>Nocardioidaceae</taxon>
        <taxon>Mumia</taxon>
    </lineage>
</organism>
<dbReference type="InterPro" id="IPR056935">
    <property type="entry name" value="Rv0428c-like_C"/>
</dbReference>
<evidence type="ECO:0000313" key="5">
    <source>
        <dbReference type="Proteomes" id="UP000230842"/>
    </source>
</evidence>
<dbReference type="Gene3D" id="3.40.630.30">
    <property type="match status" value="1"/>
</dbReference>
<protein>
    <submittedName>
        <fullName evidence="4">Ribosomal protein S18 acetylase RimI-like enzyme</fullName>
    </submittedName>
</protein>
<keyword evidence="4" id="KW-0687">Ribonucleoprotein</keyword>
<dbReference type="PANTHER" id="PTHR13947">
    <property type="entry name" value="GNAT FAMILY N-ACETYLTRANSFERASE"/>
    <property type="match status" value="1"/>
</dbReference>
<evidence type="ECO:0000259" key="3">
    <source>
        <dbReference type="PROSITE" id="PS51186"/>
    </source>
</evidence>
<accession>A0A2M9BFK0</accession>
<dbReference type="InterPro" id="IPR016181">
    <property type="entry name" value="Acyl_CoA_acyltransferase"/>
</dbReference>
<keyword evidence="4" id="KW-0689">Ribosomal protein</keyword>
<dbReference type="InterPro" id="IPR050769">
    <property type="entry name" value="NAT_camello-type"/>
</dbReference>
<keyword evidence="1" id="KW-0808">Transferase</keyword>
<evidence type="ECO:0000313" key="4">
    <source>
        <dbReference type="EMBL" id="PJJ56727.1"/>
    </source>
</evidence>
<dbReference type="SUPFAM" id="SSF55729">
    <property type="entry name" value="Acyl-CoA N-acyltransferases (Nat)"/>
    <property type="match status" value="1"/>
</dbReference>
<dbReference type="GO" id="GO:0005840">
    <property type="term" value="C:ribosome"/>
    <property type="evidence" value="ECO:0007669"/>
    <property type="project" value="UniProtKB-KW"/>
</dbReference>
<evidence type="ECO:0000256" key="2">
    <source>
        <dbReference type="SAM" id="MobiDB-lite"/>
    </source>
</evidence>
<dbReference type="EMBL" id="PGEZ01000001">
    <property type="protein sequence ID" value="PJJ56727.1"/>
    <property type="molecule type" value="Genomic_DNA"/>
</dbReference>
<dbReference type="Proteomes" id="UP000230842">
    <property type="component" value="Unassembled WGS sequence"/>
</dbReference>
<dbReference type="Pfam" id="PF24553">
    <property type="entry name" value="Rv0428c_C"/>
    <property type="match status" value="1"/>
</dbReference>
<dbReference type="GO" id="GO:0008080">
    <property type="term" value="F:N-acetyltransferase activity"/>
    <property type="evidence" value="ECO:0007669"/>
    <property type="project" value="InterPro"/>
</dbReference>
<dbReference type="OrthoDB" id="9775595at2"/>
<name>A0A2M9BFK0_9ACTN</name>
<evidence type="ECO:0000256" key="1">
    <source>
        <dbReference type="ARBA" id="ARBA00022679"/>
    </source>
</evidence>
<sequence>MDDQRHARLERLFGRRVTARSRVPGERGPSGGPAHTDVVGRIVALDATTVVIERRDGTEARLVTADLVALKEVPDGPARRRTRPARDHSPEQLARICTHGWPPLVAEPLGDWTLRAAGGFTGRANSVAVHGDPGVGFTAALAAVEDFYRSHGLPPRAQVIDDTPAARAFAEAGWTGIGGTHDHAVVQVADAATVLAAASAPGAGGPDRTTGAAPELDGGLDDAWLALLERDLDAYPREAVEHVVASPRTLALARVGTAGSRDGALDAITRMVVTGEWAGLSCVSVRPEARRSGLASLLLEECTRWAVERGADKVYLQTMLHNAPALSLYARYGFVTHHTYRYLAPPNR</sequence>
<dbReference type="CDD" id="cd04301">
    <property type="entry name" value="NAT_SF"/>
    <property type="match status" value="1"/>
</dbReference>
<feature type="region of interest" description="Disordered" evidence="2">
    <location>
        <begin position="16"/>
        <end position="36"/>
    </location>
</feature>
<comment type="caution">
    <text evidence="4">The sequence shown here is derived from an EMBL/GenBank/DDBJ whole genome shotgun (WGS) entry which is preliminary data.</text>
</comment>
<dbReference type="PROSITE" id="PS51186">
    <property type="entry name" value="GNAT"/>
    <property type="match status" value="1"/>
</dbReference>
<proteinExistence type="predicted"/>
<keyword evidence="5" id="KW-1185">Reference proteome</keyword>
<dbReference type="InterPro" id="IPR000182">
    <property type="entry name" value="GNAT_dom"/>
</dbReference>